<organism evidence="1 2">
    <name type="scientific">Paenibacillus nasutitermitis</name>
    <dbReference type="NCBI Taxonomy" id="1652958"/>
    <lineage>
        <taxon>Bacteria</taxon>
        <taxon>Bacillati</taxon>
        <taxon>Bacillota</taxon>
        <taxon>Bacilli</taxon>
        <taxon>Bacillales</taxon>
        <taxon>Paenibacillaceae</taxon>
        <taxon>Paenibacillus</taxon>
    </lineage>
</organism>
<gene>
    <name evidence="1" type="ORF">GCM10010911_71130</name>
</gene>
<dbReference type="AlphaFoldDB" id="A0A916ZKR5"/>
<proteinExistence type="predicted"/>
<reference evidence="1" key="1">
    <citation type="journal article" date="2014" name="Int. J. Syst. Evol. Microbiol.">
        <title>Complete genome sequence of Corynebacterium casei LMG S-19264T (=DSM 44701T), isolated from a smear-ripened cheese.</title>
        <authorList>
            <consortium name="US DOE Joint Genome Institute (JGI-PGF)"/>
            <person name="Walter F."/>
            <person name="Albersmeier A."/>
            <person name="Kalinowski J."/>
            <person name="Ruckert C."/>
        </authorList>
    </citation>
    <scope>NUCLEOTIDE SEQUENCE</scope>
    <source>
        <strain evidence="1">CGMCC 1.15178</strain>
    </source>
</reference>
<protein>
    <recommendedName>
        <fullName evidence="3">DNA mismatch repair protein</fullName>
    </recommendedName>
</protein>
<dbReference type="RefSeq" id="WP_189000798.1">
    <property type="nucleotide sequence ID" value="NZ_BMHP01000017.1"/>
</dbReference>
<name>A0A916ZKR5_9BACL</name>
<sequence length="210" mass="24092">MSGSTNNGLASAKSQSHREMKLVTREQVIDTGLNALQEIGISHICKVCIFHGGSCCSGCRNLSDQVGCQLRNTSCTAWLCGFLKYMLYKTGLLEEWNDFWDQVPGQDYREDFTPEMFFMKKGLDIPDMQELSAALAEDLDLLAQKQGNPDFILSLRDKLDKNIDQFYYYTSEPIHKNIKRNIDRLADPFHRFHQALSSYQPERSKYQASR</sequence>
<evidence type="ECO:0000313" key="2">
    <source>
        <dbReference type="Proteomes" id="UP000612456"/>
    </source>
</evidence>
<accession>A0A916ZKR5</accession>
<reference evidence="1" key="2">
    <citation type="submission" date="2020-09" db="EMBL/GenBank/DDBJ databases">
        <authorList>
            <person name="Sun Q."/>
            <person name="Zhou Y."/>
        </authorList>
    </citation>
    <scope>NUCLEOTIDE SEQUENCE</scope>
    <source>
        <strain evidence="1">CGMCC 1.15178</strain>
    </source>
</reference>
<evidence type="ECO:0008006" key="3">
    <source>
        <dbReference type="Google" id="ProtNLM"/>
    </source>
</evidence>
<dbReference type="Proteomes" id="UP000612456">
    <property type="component" value="Unassembled WGS sequence"/>
</dbReference>
<evidence type="ECO:0000313" key="1">
    <source>
        <dbReference type="EMBL" id="GGE01904.1"/>
    </source>
</evidence>
<keyword evidence="2" id="KW-1185">Reference proteome</keyword>
<dbReference type="EMBL" id="BMHP01000017">
    <property type="protein sequence ID" value="GGE01904.1"/>
    <property type="molecule type" value="Genomic_DNA"/>
</dbReference>
<comment type="caution">
    <text evidence="1">The sequence shown here is derived from an EMBL/GenBank/DDBJ whole genome shotgun (WGS) entry which is preliminary data.</text>
</comment>